<proteinExistence type="predicted"/>
<protein>
    <submittedName>
        <fullName evidence="1">Uncharacterized protein</fullName>
    </submittedName>
</protein>
<evidence type="ECO:0000313" key="3">
    <source>
        <dbReference type="Proteomes" id="UP000507222"/>
    </source>
</evidence>
<evidence type="ECO:0000313" key="1">
    <source>
        <dbReference type="EMBL" id="CAB4283653.1"/>
    </source>
</evidence>
<dbReference type="Proteomes" id="UP000507245">
    <property type="component" value="Unassembled WGS sequence"/>
</dbReference>
<dbReference type="EMBL" id="CAEKDK010000006">
    <property type="protein sequence ID" value="CAB4283653.1"/>
    <property type="molecule type" value="Genomic_DNA"/>
</dbReference>
<keyword evidence="4" id="KW-1185">Reference proteome</keyword>
<accession>A0A6J5V611</accession>
<dbReference type="Proteomes" id="UP000507222">
    <property type="component" value="Unassembled WGS sequence"/>
</dbReference>
<name>A0A6J5V611_PRUAR</name>
<sequence>MARRRAIPTLCRRCHGSSYNPGDSLSCLVTESTIPVHHATPPPDHLTAVRLSHQIPPSSMWLNHTDIRLEHLCSLTIWWLPQPCSNTTMLPDLAATTNSASRPV</sequence>
<reference evidence="4" key="1">
    <citation type="journal article" date="2020" name="Genome Biol.">
        <title>Gamete binning: chromosome-level and haplotype-resolved genome assembly enabled by high-throughput single-cell sequencing of gamete genomes.</title>
        <authorList>
            <person name="Campoy J.A."/>
            <person name="Sun H."/>
            <person name="Goel M."/>
            <person name="Jiao W.-B."/>
            <person name="Folz-Donahue K."/>
            <person name="Wang N."/>
            <person name="Rubio M."/>
            <person name="Liu C."/>
            <person name="Kukat C."/>
            <person name="Ruiz D."/>
            <person name="Huettel B."/>
            <person name="Schneeberger K."/>
        </authorList>
    </citation>
    <scope>NUCLEOTIDE SEQUENCE [LARGE SCALE GENOMIC DNA]</scope>
    <source>
        <strain evidence="4">cv. Rojo Pasion</strain>
    </source>
</reference>
<reference evidence="1 3" key="2">
    <citation type="submission" date="2020-05" db="EMBL/GenBank/DDBJ databases">
        <authorList>
            <person name="Campoy J."/>
            <person name="Schneeberger K."/>
            <person name="Spophaly S."/>
        </authorList>
    </citation>
    <scope>NUCLEOTIDE SEQUENCE [LARGE SCALE GENOMIC DNA]</scope>
    <source>
        <strain evidence="1">PruArmRojPasFocal</strain>
    </source>
</reference>
<dbReference type="EMBL" id="CAEKKB010000006">
    <property type="protein sequence ID" value="CAB4313926.1"/>
    <property type="molecule type" value="Genomic_DNA"/>
</dbReference>
<dbReference type="AlphaFoldDB" id="A0A6J5V611"/>
<organism evidence="1 3">
    <name type="scientific">Prunus armeniaca</name>
    <name type="common">Apricot</name>
    <name type="synonym">Armeniaca vulgaris</name>
    <dbReference type="NCBI Taxonomy" id="36596"/>
    <lineage>
        <taxon>Eukaryota</taxon>
        <taxon>Viridiplantae</taxon>
        <taxon>Streptophyta</taxon>
        <taxon>Embryophyta</taxon>
        <taxon>Tracheophyta</taxon>
        <taxon>Spermatophyta</taxon>
        <taxon>Magnoliopsida</taxon>
        <taxon>eudicotyledons</taxon>
        <taxon>Gunneridae</taxon>
        <taxon>Pentapetalae</taxon>
        <taxon>rosids</taxon>
        <taxon>fabids</taxon>
        <taxon>Rosales</taxon>
        <taxon>Rosaceae</taxon>
        <taxon>Amygdaloideae</taxon>
        <taxon>Amygdaleae</taxon>
        <taxon>Prunus</taxon>
    </lineage>
</organism>
<evidence type="ECO:0000313" key="4">
    <source>
        <dbReference type="Proteomes" id="UP000507245"/>
    </source>
</evidence>
<gene>
    <name evidence="1" type="ORF">CURHAP_LOCUS38640</name>
    <name evidence="2" type="ORF">ORAREDHAP_LOCUS37648</name>
</gene>
<evidence type="ECO:0000313" key="2">
    <source>
        <dbReference type="EMBL" id="CAB4313926.1"/>
    </source>
</evidence>